<comment type="function">
    <text evidence="1 11">Functions in the biosynthesis of the anionic phospholipids phosphatidylglycerol and cardiolipin.</text>
</comment>
<dbReference type="SMART" id="SM00155">
    <property type="entry name" value="PLDc"/>
    <property type="match status" value="2"/>
</dbReference>
<comment type="similarity">
    <text evidence="3 11">Belongs to the CDP-alcohol phosphatidyltransferase class-II family.</text>
</comment>
<dbReference type="SUPFAM" id="SSF56024">
    <property type="entry name" value="Phospholipase D/nuclease"/>
    <property type="match status" value="1"/>
</dbReference>
<evidence type="ECO:0000256" key="8">
    <source>
        <dbReference type="ARBA" id="ARBA00023209"/>
    </source>
</evidence>
<dbReference type="PANTHER" id="PTHR12586:SF1">
    <property type="entry name" value="CDP-DIACYLGLYCEROL--GLYCEROL-3-PHOSPHATE 3-PHOSPHATIDYLTRANSFERASE, MITOCHONDRIAL"/>
    <property type="match status" value="1"/>
</dbReference>
<dbReference type="GO" id="GO:0005524">
    <property type="term" value="F:ATP binding"/>
    <property type="evidence" value="ECO:0007669"/>
    <property type="project" value="UniProtKB-KW"/>
</dbReference>
<dbReference type="CDD" id="cd09137">
    <property type="entry name" value="PLDc_PGS1_euk_2"/>
    <property type="match status" value="1"/>
</dbReference>
<dbReference type="AlphaFoldDB" id="A0A8J1U9F4"/>
<sequence length="595" mass="68637">ENKMVVRLKLGFRLLRCNLSYKTRLSKVSQPKETFRRAYCSSESPAKLDENKMNNNVSEYETFSWMKKIAPVFPVNGNKIKVLYQPAEFFTALKDNVSKAQHRIVIASLYLGSGHLEQELIDCIYKASQLSKENNGNLKVDILLDHTRGSRGKVNSRTMLLPLLQDFENVSVALYHTPDLRGWLRRVMPEKFNETIGLQHMKIYLFDDTLIISGANLSNDYFSNRQDRYVMLENCKDLSDFYSNLIQTTSTFSMQLQPDNSEKLSQDFPYHPYKDRDGGKKFKAEAKQRIDNLIHQYMQSEPPGVPSASGDMPQKHNTSPEVKNVLFETIRSYTTGVNPNTIPTDLNPSMQNIHANQQNDHIGNHVDPKDHKSCIQNKKTKEDTPDTWVFPLIQMGQLGVFMDNYVTEGLLVSAPDASNLHLTSGYFNLTDEYLNTILLNSKADYDILMAHPEANGFFTARGILGAIPPAYTRIAKLFNDRLIQHKQENRIKLCEYFRKDWTFHSKGLWYYLPGDKLPVLTLIGSPNFGYRSVYRDLESQLAIVTENQELRQQLHLEQQKLYSLSTPVNAETFRQPDRYVPMWIRLVIRVIKTFF</sequence>
<dbReference type="UniPathway" id="UPA00084">
    <property type="reaction ID" value="UER00503"/>
</dbReference>
<name>A0A8J1U9F4_OWEFU</name>
<keyword evidence="8 11" id="KW-0594">Phospholipid biosynthesis</keyword>
<evidence type="ECO:0000256" key="1">
    <source>
        <dbReference type="ARBA" id="ARBA00003537"/>
    </source>
</evidence>
<dbReference type="PROSITE" id="PS50035">
    <property type="entry name" value="PLD"/>
    <property type="match status" value="1"/>
</dbReference>
<evidence type="ECO:0000256" key="3">
    <source>
        <dbReference type="ARBA" id="ARBA00010682"/>
    </source>
</evidence>
<dbReference type="GO" id="GO:0032049">
    <property type="term" value="P:cardiolipin biosynthetic process"/>
    <property type="evidence" value="ECO:0007669"/>
    <property type="project" value="InterPro"/>
</dbReference>
<keyword evidence="9 11" id="KW-1208">Phospholipid metabolism</keyword>
<comment type="caution">
    <text evidence="12">The sequence shown here is derived from an EMBL/GenBank/DDBJ whole genome shotgun (WGS) entry which is preliminary data.</text>
</comment>
<evidence type="ECO:0000256" key="2">
    <source>
        <dbReference type="ARBA" id="ARBA00005042"/>
    </source>
</evidence>
<reference evidence="12" key="1">
    <citation type="submission" date="2022-03" db="EMBL/GenBank/DDBJ databases">
        <authorList>
            <person name="Martin C."/>
        </authorList>
    </citation>
    <scope>NUCLEOTIDE SEQUENCE</scope>
</reference>
<evidence type="ECO:0000256" key="9">
    <source>
        <dbReference type="ARBA" id="ARBA00023264"/>
    </source>
</evidence>
<dbReference type="InterPro" id="IPR001736">
    <property type="entry name" value="PLipase_D/transphosphatidylase"/>
</dbReference>
<gene>
    <name evidence="12" type="ORF">OFUS_LOCUS19801</name>
</gene>
<evidence type="ECO:0000313" key="13">
    <source>
        <dbReference type="Proteomes" id="UP000749559"/>
    </source>
</evidence>
<comment type="pathway">
    <text evidence="2 11">Phospholipid metabolism; phosphatidylglycerol biosynthesis; phosphatidylglycerol from CDP-diacylglycerol: step 1/2.</text>
</comment>
<evidence type="ECO:0000256" key="11">
    <source>
        <dbReference type="RuleBase" id="RU365024"/>
    </source>
</evidence>
<evidence type="ECO:0000256" key="10">
    <source>
        <dbReference type="ARBA" id="ARBA00048586"/>
    </source>
</evidence>
<comment type="catalytic activity">
    <reaction evidence="10 11">
        <text>a CDP-1,2-diacyl-sn-glycerol + sn-glycerol 3-phosphate = a 1,2-diacyl-sn-glycero-3-phospho-(1'-sn-glycero-3'-phosphate) + CMP + H(+)</text>
        <dbReference type="Rhea" id="RHEA:12593"/>
        <dbReference type="ChEBI" id="CHEBI:15378"/>
        <dbReference type="ChEBI" id="CHEBI:57597"/>
        <dbReference type="ChEBI" id="CHEBI:58332"/>
        <dbReference type="ChEBI" id="CHEBI:60110"/>
        <dbReference type="ChEBI" id="CHEBI:60377"/>
        <dbReference type="EC" id="2.7.8.5"/>
    </reaction>
</comment>
<dbReference type="GO" id="GO:0005739">
    <property type="term" value="C:mitochondrion"/>
    <property type="evidence" value="ECO:0007669"/>
    <property type="project" value="UniProtKB-SubCell"/>
</dbReference>
<dbReference type="PIRSF" id="PIRSF000850">
    <property type="entry name" value="Phospholipase_D_PSS"/>
    <property type="match status" value="1"/>
</dbReference>
<feature type="non-terminal residue" evidence="12">
    <location>
        <position position="1"/>
    </location>
</feature>
<dbReference type="Proteomes" id="UP000749559">
    <property type="component" value="Unassembled WGS sequence"/>
</dbReference>
<evidence type="ECO:0000256" key="7">
    <source>
        <dbReference type="ARBA" id="ARBA00023098"/>
    </source>
</evidence>
<keyword evidence="11" id="KW-0067">ATP-binding</keyword>
<dbReference type="Gene3D" id="3.30.870.10">
    <property type="entry name" value="Endonuclease Chain A"/>
    <property type="match status" value="2"/>
</dbReference>
<comment type="subcellular location">
    <subcellularLocation>
        <location evidence="11">Mitochondrion</location>
    </subcellularLocation>
</comment>
<evidence type="ECO:0000256" key="6">
    <source>
        <dbReference type="ARBA" id="ARBA00022737"/>
    </source>
</evidence>
<keyword evidence="7 11" id="KW-0443">Lipid metabolism</keyword>
<dbReference type="CDD" id="cd09135">
    <property type="entry name" value="PLDc_PGS1_euk_1"/>
    <property type="match status" value="1"/>
</dbReference>
<proteinExistence type="inferred from homology"/>
<keyword evidence="5 11" id="KW-0808">Transferase</keyword>
<dbReference type="InterPro" id="IPR016270">
    <property type="entry name" value="PGS1"/>
</dbReference>
<dbReference type="PANTHER" id="PTHR12586">
    <property type="entry name" value="CDP-DIACYLGLYCEROL--SERINE O-PHOSPHATIDYLTRANSFERASE"/>
    <property type="match status" value="1"/>
</dbReference>
<keyword evidence="13" id="KW-1185">Reference proteome</keyword>
<evidence type="ECO:0000256" key="5">
    <source>
        <dbReference type="ARBA" id="ARBA00022679"/>
    </source>
</evidence>
<dbReference type="OrthoDB" id="10250191at2759"/>
<dbReference type="EMBL" id="CAIIXF020000009">
    <property type="protein sequence ID" value="CAH1795231.1"/>
    <property type="molecule type" value="Genomic_DNA"/>
</dbReference>
<dbReference type="EC" id="2.7.8.5" evidence="11"/>
<evidence type="ECO:0000256" key="4">
    <source>
        <dbReference type="ARBA" id="ARBA00022516"/>
    </source>
</evidence>
<keyword evidence="6" id="KW-0677">Repeat</keyword>
<accession>A0A8J1U9F4</accession>
<protein>
    <recommendedName>
        <fullName evidence="11">CDP-diacylglycerol--glycerol-3-phosphate 3-phosphatidyltransferase</fullName>
        <ecNumber evidence="11">2.7.8.5</ecNumber>
    </recommendedName>
</protein>
<evidence type="ECO:0000313" key="12">
    <source>
        <dbReference type="EMBL" id="CAH1795231.1"/>
    </source>
</evidence>
<keyword evidence="11" id="KW-0496">Mitochondrion</keyword>
<dbReference type="GO" id="GO:0008444">
    <property type="term" value="F:CDP-diacylglycerol-glycerol-3-phosphate 3-phosphatidyltransferase activity"/>
    <property type="evidence" value="ECO:0007669"/>
    <property type="project" value="UniProtKB-EC"/>
</dbReference>
<organism evidence="12 13">
    <name type="scientific">Owenia fusiformis</name>
    <name type="common">Polychaete worm</name>
    <dbReference type="NCBI Taxonomy" id="6347"/>
    <lineage>
        <taxon>Eukaryota</taxon>
        <taxon>Metazoa</taxon>
        <taxon>Spiralia</taxon>
        <taxon>Lophotrochozoa</taxon>
        <taxon>Annelida</taxon>
        <taxon>Polychaeta</taxon>
        <taxon>Sedentaria</taxon>
        <taxon>Canalipalpata</taxon>
        <taxon>Sabellida</taxon>
        <taxon>Oweniida</taxon>
        <taxon>Oweniidae</taxon>
        <taxon>Owenia</taxon>
    </lineage>
</organism>
<keyword evidence="11" id="KW-0547">Nucleotide-binding</keyword>
<keyword evidence="4 11" id="KW-0444">Lipid biosynthesis</keyword>